<proteinExistence type="predicted"/>
<accession>A0A1W1HJ62</accession>
<gene>
    <name evidence="1" type="ORF">MTBBW1_760005</name>
</gene>
<reference evidence="1 2" key="1">
    <citation type="submission" date="2017-03" db="EMBL/GenBank/DDBJ databases">
        <authorList>
            <person name="Afonso C.L."/>
            <person name="Miller P.J."/>
            <person name="Scott M.A."/>
            <person name="Spackman E."/>
            <person name="Goraichik I."/>
            <person name="Dimitrov K.M."/>
            <person name="Suarez D.L."/>
            <person name="Swayne D.E."/>
        </authorList>
    </citation>
    <scope>NUCLEOTIDE SEQUENCE [LARGE SCALE GENOMIC DNA]</scope>
    <source>
        <strain evidence="1">PRJEB14757</strain>
    </source>
</reference>
<dbReference type="EMBL" id="FWEV01000321">
    <property type="protein sequence ID" value="SLM32541.1"/>
    <property type="molecule type" value="Genomic_DNA"/>
</dbReference>
<sequence length="57" mass="6828">MHSETTHSHSITTHFCFAHFFNNHLNHYVYKNQTVKVVFIDIKLKISLTEFHAVHYL</sequence>
<evidence type="ECO:0000313" key="1">
    <source>
        <dbReference type="EMBL" id="SLM32541.1"/>
    </source>
</evidence>
<keyword evidence="2" id="KW-1185">Reference proteome</keyword>
<evidence type="ECO:0000313" key="2">
    <source>
        <dbReference type="Proteomes" id="UP000191931"/>
    </source>
</evidence>
<dbReference type="Proteomes" id="UP000191931">
    <property type="component" value="Unassembled WGS sequence"/>
</dbReference>
<dbReference type="STRING" id="1246637.MTBBW1_760005"/>
<protein>
    <submittedName>
        <fullName evidence="1">Uncharacterized protein</fullName>
    </submittedName>
</protein>
<name>A0A1W1HJ62_9BACT</name>
<organism evidence="1 2">
    <name type="scientific">Desulfamplus magnetovallimortis</name>
    <dbReference type="NCBI Taxonomy" id="1246637"/>
    <lineage>
        <taxon>Bacteria</taxon>
        <taxon>Pseudomonadati</taxon>
        <taxon>Thermodesulfobacteriota</taxon>
        <taxon>Desulfobacteria</taxon>
        <taxon>Desulfobacterales</taxon>
        <taxon>Desulfobacteraceae</taxon>
        <taxon>Desulfamplus</taxon>
    </lineage>
</organism>
<dbReference type="AlphaFoldDB" id="A0A1W1HJ62"/>